<accession>A0A6I6UPN4</accession>
<dbReference type="AlphaFoldDB" id="A0A6I6UPN4"/>
<organism evidence="3 4">
    <name type="scientific">Rossellomorea vietnamensis</name>
    <dbReference type="NCBI Taxonomy" id="218284"/>
    <lineage>
        <taxon>Bacteria</taxon>
        <taxon>Bacillati</taxon>
        <taxon>Bacillota</taxon>
        <taxon>Bacilli</taxon>
        <taxon>Bacillales</taxon>
        <taxon>Bacillaceae</taxon>
        <taxon>Rossellomorea</taxon>
    </lineage>
</organism>
<sequence>MNPLHNRLKGSRPLITFSTFLILSSIYFISTALTSLPATYAWFTSETSASGTIQNATTEDMLQIGSSDITYGDDCSIEHSLSVKNISDMSTKVIISLQSGSGEELITSQKLKPGESFKTAPDAISNSIGECDVTSVDYHIKGFINYVDETYSVAVDPAKMIQPIVTQPEETKAEEKAKEQDETIEKAEKAEPEEEAVETEEESPVMNEEVPPAFEEPEQPADTPQIEEDASSNEPSEEKVIEEAQEEKQVQETKEVKLENPEQANSVASE</sequence>
<keyword evidence="2" id="KW-1133">Transmembrane helix</keyword>
<proteinExistence type="predicted"/>
<dbReference type="EMBL" id="CP047394">
    <property type="protein sequence ID" value="QHE63357.1"/>
    <property type="molecule type" value="Genomic_DNA"/>
</dbReference>
<feature type="region of interest" description="Disordered" evidence="1">
    <location>
        <begin position="165"/>
        <end position="270"/>
    </location>
</feature>
<feature type="compositionally biased region" description="Acidic residues" evidence="1">
    <location>
        <begin position="191"/>
        <end position="203"/>
    </location>
</feature>
<dbReference type="KEGG" id="bvq:FHE72_21980"/>
<feature type="compositionally biased region" description="Acidic residues" evidence="1">
    <location>
        <begin position="215"/>
        <end position="231"/>
    </location>
</feature>
<feature type="compositionally biased region" description="Basic and acidic residues" evidence="1">
    <location>
        <begin position="169"/>
        <end position="190"/>
    </location>
</feature>
<feature type="compositionally biased region" description="Basic and acidic residues" evidence="1">
    <location>
        <begin position="236"/>
        <end position="260"/>
    </location>
</feature>
<gene>
    <name evidence="3" type="ORF">FHE72_21980</name>
</gene>
<reference evidence="3 4" key="1">
    <citation type="submission" date="2019-06" db="EMBL/GenBank/DDBJ databases">
        <title>An operon consisting of a P-type ATPase gene and a transcriptional regular gene given the different cadmium resistance in Bacillus vietamensis 151-6 and Bacillus marisflavi 151-25.</title>
        <authorList>
            <person name="Yu X."/>
        </authorList>
    </citation>
    <scope>NUCLEOTIDE SEQUENCE [LARGE SCALE GENOMIC DNA]</scope>
    <source>
        <strain evidence="3 4">151-6</strain>
    </source>
</reference>
<name>A0A6I6UPN4_9BACI</name>
<protein>
    <submittedName>
        <fullName evidence="3">Uncharacterized protein</fullName>
    </submittedName>
</protein>
<dbReference type="RefSeq" id="WP_159363035.1">
    <property type="nucleotide sequence ID" value="NZ_CP047394.1"/>
</dbReference>
<dbReference type="Proteomes" id="UP000465062">
    <property type="component" value="Chromosome"/>
</dbReference>
<feature type="transmembrane region" description="Helical" evidence="2">
    <location>
        <begin position="20"/>
        <end position="43"/>
    </location>
</feature>
<evidence type="ECO:0000313" key="4">
    <source>
        <dbReference type="Proteomes" id="UP000465062"/>
    </source>
</evidence>
<keyword evidence="2" id="KW-0472">Membrane</keyword>
<evidence type="ECO:0000256" key="1">
    <source>
        <dbReference type="SAM" id="MobiDB-lite"/>
    </source>
</evidence>
<keyword evidence="2" id="KW-0812">Transmembrane</keyword>
<evidence type="ECO:0000256" key="2">
    <source>
        <dbReference type="SAM" id="Phobius"/>
    </source>
</evidence>
<evidence type="ECO:0000313" key="3">
    <source>
        <dbReference type="EMBL" id="QHE63357.1"/>
    </source>
</evidence>